<dbReference type="SUPFAM" id="SSF56752">
    <property type="entry name" value="D-aminoacid aminotransferase-like PLP-dependent enzymes"/>
    <property type="match status" value="1"/>
</dbReference>
<dbReference type="PANTHER" id="PTHR42743:SF11">
    <property type="entry name" value="AMINODEOXYCHORISMATE LYASE"/>
    <property type="match status" value="1"/>
</dbReference>
<dbReference type="InterPro" id="IPR043131">
    <property type="entry name" value="BCAT-like_N"/>
</dbReference>
<dbReference type="EMBL" id="MZGX01000005">
    <property type="protein sequence ID" value="OPX45150.1"/>
    <property type="molecule type" value="Genomic_DNA"/>
</dbReference>
<evidence type="ECO:0000256" key="5">
    <source>
        <dbReference type="RuleBase" id="RU004516"/>
    </source>
</evidence>
<evidence type="ECO:0000313" key="7">
    <source>
        <dbReference type="Proteomes" id="UP000191554"/>
    </source>
</evidence>
<keyword evidence="7" id="KW-1185">Reference proteome</keyword>
<dbReference type="RefSeq" id="WP_080063491.1">
    <property type="nucleotide sequence ID" value="NZ_MZGX01000005.1"/>
</dbReference>
<keyword evidence="3 5" id="KW-0663">Pyridoxal phosphate</keyword>
<dbReference type="InterPro" id="IPR043132">
    <property type="entry name" value="BCAT-like_C"/>
</dbReference>
<comment type="caution">
    <text evidence="6">The sequence shown here is derived from an EMBL/GenBank/DDBJ whole genome shotgun (WGS) entry which is preliminary data.</text>
</comment>
<dbReference type="PANTHER" id="PTHR42743">
    <property type="entry name" value="AMINO-ACID AMINOTRANSFERASE"/>
    <property type="match status" value="1"/>
</dbReference>
<proteinExistence type="inferred from homology"/>
<keyword evidence="6" id="KW-0032">Aminotransferase</keyword>
<keyword evidence="6" id="KW-0808">Transferase</keyword>
<dbReference type="InterPro" id="IPR018300">
    <property type="entry name" value="Aminotrans_IV_CS"/>
</dbReference>
<comment type="cofactor">
    <cofactor evidence="1 5">
        <name>pyridoxal 5'-phosphate</name>
        <dbReference type="ChEBI" id="CHEBI:597326"/>
    </cofactor>
</comment>
<dbReference type="InterPro" id="IPR001544">
    <property type="entry name" value="Aminotrans_IV"/>
</dbReference>
<dbReference type="InterPro" id="IPR050571">
    <property type="entry name" value="Class-IV_PLP-Dep_Aminotrnsfr"/>
</dbReference>
<dbReference type="Proteomes" id="UP000191554">
    <property type="component" value="Unassembled WGS sequence"/>
</dbReference>
<evidence type="ECO:0000256" key="3">
    <source>
        <dbReference type="ARBA" id="ARBA00022898"/>
    </source>
</evidence>
<dbReference type="GO" id="GO:0046394">
    <property type="term" value="P:carboxylic acid biosynthetic process"/>
    <property type="evidence" value="ECO:0007669"/>
    <property type="project" value="UniProtKB-ARBA"/>
</dbReference>
<reference evidence="6 7" key="1">
    <citation type="submission" date="2017-03" db="EMBL/GenBank/DDBJ databases">
        <title>Genome sequence of Clostridium hungatei DSM 14427.</title>
        <authorList>
            <person name="Poehlein A."/>
            <person name="Daniel R."/>
        </authorList>
    </citation>
    <scope>NUCLEOTIDE SEQUENCE [LARGE SCALE GENOMIC DNA]</scope>
    <source>
        <strain evidence="6 7">DSM 14427</strain>
    </source>
</reference>
<sequence>MEKLNIAFFNNQIISAADAVIPILDQSVQYGWGLFETIKVNKGIPIMLEEHLRRIFASASRLKIENSISKADLTGNVYKFLEAMNSNTFVLKVAITKGVNHTPNIFFTCREIGYSEKDYVKGFSAKTTDIRRNESSPLVYMKTLNYMENIMAKQEARERGYDEAIFLNSKGFLSEGSVSNLFFIRDLKIYTPKLQCGLLPGIVRDCLVKNIIPRMGMELCEGEYEPSHLFDAEEAFLTNSIMEIMPLVKIDEVVIGKGSKGKITDMLSKEYEKFVYGQG</sequence>
<organism evidence="6 7">
    <name type="scientific">Ruminiclostridium hungatei</name>
    <name type="common">Clostridium hungatei</name>
    <dbReference type="NCBI Taxonomy" id="48256"/>
    <lineage>
        <taxon>Bacteria</taxon>
        <taxon>Bacillati</taxon>
        <taxon>Bacillota</taxon>
        <taxon>Clostridia</taxon>
        <taxon>Eubacteriales</taxon>
        <taxon>Oscillospiraceae</taxon>
        <taxon>Ruminiclostridium</taxon>
    </lineage>
</organism>
<dbReference type="FunFam" id="3.20.10.10:FF:000002">
    <property type="entry name" value="D-alanine aminotransferase"/>
    <property type="match status" value="1"/>
</dbReference>
<comment type="similarity">
    <text evidence="2 4">Belongs to the class-IV pyridoxal-phosphate-dependent aminotransferase family.</text>
</comment>
<dbReference type="GO" id="GO:0008652">
    <property type="term" value="P:amino acid biosynthetic process"/>
    <property type="evidence" value="ECO:0007669"/>
    <property type="project" value="UniProtKB-ARBA"/>
</dbReference>
<dbReference type="EC" id="2.6.1.42" evidence="6"/>
<dbReference type="CDD" id="cd00449">
    <property type="entry name" value="PLPDE_IV"/>
    <property type="match status" value="1"/>
</dbReference>
<gene>
    <name evidence="6" type="primary">ilvE_1</name>
    <name evidence="6" type="ORF">CLHUN_10370</name>
</gene>
<evidence type="ECO:0000313" key="6">
    <source>
        <dbReference type="EMBL" id="OPX45150.1"/>
    </source>
</evidence>
<dbReference type="Pfam" id="PF01063">
    <property type="entry name" value="Aminotran_4"/>
    <property type="match status" value="1"/>
</dbReference>
<dbReference type="STRING" id="48256.CLHUN_10370"/>
<dbReference type="AlphaFoldDB" id="A0A1V4SMQ7"/>
<protein>
    <submittedName>
        <fullName evidence="6">Branched-chain-amino-acid aminotransferase</fullName>
        <ecNumber evidence="6">2.6.1.42</ecNumber>
    </submittedName>
</protein>
<accession>A0A1V4SMQ7</accession>
<dbReference type="PROSITE" id="PS00770">
    <property type="entry name" value="AA_TRANSFER_CLASS_4"/>
    <property type="match status" value="1"/>
</dbReference>
<dbReference type="GO" id="GO:0005829">
    <property type="term" value="C:cytosol"/>
    <property type="evidence" value="ECO:0007669"/>
    <property type="project" value="TreeGrafter"/>
</dbReference>
<evidence type="ECO:0000256" key="1">
    <source>
        <dbReference type="ARBA" id="ARBA00001933"/>
    </source>
</evidence>
<dbReference type="Gene3D" id="3.20.10.10">
    <property type="entry name" value="D-amino Acid Aminotransferase, subunit A, domain 2"/>
    <property type="match status" value="1"/>
</dbReference>
<dbReference type="InterPro" id="IPR036038">
    <property type="entry name" value="Aminotransferase-like"/>
</dbReference>
<evidence type="ECO:0000256" key="2">
    <source>
        <dbReference type="ARBA" id="ARBA00009320"/>
    </source>
</evidence>
<dbReference type="GO" id="GO:0004084">
    <property type="term" value="F:branched-chain-amino-acid transaminase activity"/>
    <property type="evidence" value="ECO:0007669"/>
    <property type="project" value="UniProtKB-EC"/>
</dbReference>
<name>A0A1V4SMQ7_RUMHU</name>
<dbReference type="OrthoDB" id="9805628at2"/>
<dbReference type="Gene3D" id="3.30.470.10">
    <property type="match status" value="1"/>
</dbReference>
<evidence type="ECO:0000256" key="4">
    <source>
        <dbReference type="RuleBase" id="RU004106"/>
    </source>
</evidence>